<dbReference type="GO" id="GO:0019674">
    <property type="term" value="P:NAD+ metabolic process"/>
    <property type="evidence" value="ECO:0007669"/>
    <property type="project" value="InterPro"/>
</dbReference>
<reference evidence="9" key="1">
    <citation type="submission" date="2013-12" db="EMBL/GenBank/DDBJ databases">
        <title>The Genome Sequence of Aphanomyces astaci APO3.</title>
        <authorList>
            <consortium name="The Broad Institute Genomics Platform"/>
            <person name="Russ C."/>
            <person name="Tyler B."/>
            <person name="van West P."/>
            <person name="Dieguez-Uribeondo J."/>
            <person name="Young S.K."/>
            <person name="Zeng Q."/>
            <person name="Gargeya S."/>
            <person name="Fitzgerald M."/>
            <person name="Abouelleil A."/>
            <person name="Alvarado L."/>
            <person name="Chapman S.B."/>
            <person name="Gainer-Dewar J."/>
            <person name="Goldberg J."/>
            <person name="Griggs A."/>
            <person name="Gujja S."/>
            <person name="Hansen M."/>
            <person name="Howarth C."/>
            <person name="Imamovic A."/>
            <person name="Ireland A."/>
            <person name="Larimer J."/>
            <person name="McCowan C."/>
            <person name="Murphy C."/>
            <person name="Pearson M."/>
            <person name="Poon T.W."/>
            <person name="Priest M."/>
            <person name="Roberts A."/>
            <person name="Saif S."/>
            <person name="Shea T."/>
            <person name="Sykes S."/>
            <person name="Wortman J."/>
            <person name="Nusbaum C."/>
            <person name="Birren B."/>
        </authorList>
    </citation>
    <scope>NUCLEOTIDE SEQUENCE [LARGE SCALE GENOMIC DNA]</scope>
    <source>
        <strain evidence="9">APO3</strain>
    </source>
</reference>
<dbReference type="STRING" id="112090.W4FZX5"/>
<evidence type="ECO:0000256" key="5">
    <source>
        <dbReference type="ARBA" id="ARBA00022840"/>
    </source>
</evidence>
<dbReference type="EMBL" id="KI913154">
    <property type="protein sequence ID" value="ETV72339.1"/>
    <property type="molecule type" value="Genomic_DNA"/>
</dbReference>
<accession>W4FZX5</accession>
<keyword evidence="3" id="KW-0547">Nucleotide-binding</keyword>
<evidence type="ECO:0000256" key="1">
    <source>
        <dbReference type="ARBA" id="ARBA00010995"/>
    </source>
</evidence>
<sequence>MVEVVDQIRDAASCLQNLLATFKRLEESNALRVTCNGSTTSGLKARVRELEAQVDERAHETARLRGQVHDLEGQIRHVVEQKDVEIAKLHARLEALDEQLKQAESDGEGSDEWTHHADTIPSPKSPHHGGSMGYQFEDDFDDDDPPVASPDAGSPSVRRHRASFSLLQCSSSDNVRDVFIPPHRTIRTKCHAKNNVQMTWTNASRGPKTILLVKKPNEPTVAQTMREVATWLMTAKHMRVFLEPVVHAEEGLDGTLTWTDAADWHDKQHEIDLVVSFGGDGTVLWVSSLFKTNVPPVFSFAMGSLGFLTPFEVARYEDHLSKLIRGGFNLSLRHRLVCTITPHVETIAMPVHALNEVVMDRGLGAALVELDCFCDDVALTKISADGIIIASPTGSTAYSLSAGGSMTHPSVPCMLFTPICPHTLSFRPLLFHDSAVLKIVVPATARSSSVMVSFDGKMRVQMNRGDALEVRVSPFPLPSVCNFNENEDWFASVKSNLYWNQRKEIKPFHDVPT</sequence>
<keyword evidence="7" id="KW-0520">NAD</keyword>
<gene>
    <name evidence="9" type="ORF">H257_12498</name>
</gene>
<keyword evidence="6" id="KW-0521">NADP</keyword>
<dbReference type="FunFam" id="2.60.200.30:FF:000009">
    <property type="entry name" value="Poly(P)/ATP NAD kinase"/>
    <property type="match status" value="1"/>
</dbReference>
<dbReference type="AlphaFoldDB" id="W4FZX5"/>
<dbReference type="GO" id="GO:0003951">
    <property type="term" value="F:NAD+ kinase activity"/>
    <property type="evidence" value="ECO:0007669"/>
    <property type="project" value="InterPro"/>
</dbReference>
<dbReference type="InterPro" id="IPR017437">
    <property type="entry name" value="ATP-NAD_kinase_PpnK-typ_C"/>
</dbReference>
<dbReference type="VEuPathDB" id="FungiDB:H257_12498"/>
<dbReference type="GO" id="GO:0005524">
    <property type="term" value="F:ATP binding"/>
    <property type="evidence" value="ECO:0007669"/>
    <property type="project" value="UniProtKB-KW"/>
</dbReference>
<keyword evidence="2" id="KW-0808">Transferase</keyword>
<dbReference type="GeneID" id="20814494"/>
<evidence type="ECO:0000256" key="8">
    <source>
        <dbReference type="SAM" id="MobiDB-lite"/>
    </source>
</evidence>
<dbReference type="Gene3D" id="2.60.200.30">
    <property type="entry name" value="Probable inorganic polyphosphate/atp-NAD kinase, domain 2"/>
    <property type="match status" value="1"/>
</dbReference>
<evidence type="ECO:0000256" key="3">
    <source>
        <dbReference type="ARBA" id="ARBA00022741"/>
    </source>
</evidence>
<dbReference type="InterPro" id="IPR017438">
    <property type="entry name" value="ATP-NAD_kinase_N"/>
</dbReference>
<proteinExistence type="inferred from homology"/>
<keyword evidence="5" id="KW-0067">ATP-binding</keyword>
<dbReference type="GO" id="GO:0006741">
    <property type="term" value="P:NADP+ biosynthetic process"/>
    <property type="evidence" value="ECO:0007669"/>
    <property type="project" value="InterPro"/>
</dbReference>
<evidence type="ECO:0000256" key="7">
    <source>
        <dbReference type="ARBA" id="ARBA00023027"/>
    </source>
</evidence>
<evidence type="ECO:0000256" key="6">
    <source>
        <dbReference type="ARBA" id="ARBA00022857"/>
    </source>
</evidence>
<evidence type="ECO:0000256" key="2">
    <source>
        <dbReference type="ARBA" id="ARBA00022679"/>
    </source>
</evidence>
<dbReference type="OrthoDB" id="24581at2759"/>
<dbReference type="Pfam" id="PF01513">
    <property type="entry name" value="NAD_kinase"/>
    <property type="match status" value="1"/>
</dbReference>
<dbReference type="PANTHER" id="PTHR20275:SF0">
    <property type="entry name" value="NAD KINASE"/>
    <property type="match status" value="1"/>
</dbReference>
<evidence type="ECO:0000313" key="9">
    <source>
        <dbReference type="EMBL" id="ETV72339.1"/>
    </source>
</evidence>
<feature type="region of interest" description="Disordered" evidence="8">
    <location>
        <begin position="100"/>
        <end position="157"/>
    </location>
</feature>
<dbReference type="InterPro" id="IPR002504">
    <property type="entry name" value="NADK"/>
</dbReference>
<evidence type="ECO:0000256" key="4">
    <source>
        <dbReference type="ARBA" id="ARBA00022777"/>
    </source>
</evidence>
<comment type="similarity">
    <text evidence="1">Belongs to the NAD kinase family.</text>
</comment>
<dbReference type="Pfam" id="PF20143">
    <property type="entry name" value="NAD_kinase_C"/>
    <property type="match status" value="1"/>
</dbReference>
<dbReference type="Gene3D" id="3.40.50.10330">
    <property type="entry name" value="Probable inorganic polyphosphate/atp-NAD kinase, domain 1"/>
    <property type="match status" value="1"/>
</dbReference>
<dbReference type="RefSeq" id="XP_009838021.1">
    <property type="nucleotide sequence ID" value="XM_009839719.1"/>
</dbReference>
<organism evidence="9">
    <name type="scientific">Aphanomyces astaci</name>
    <name type="common">Crayfish plague agent</name>
    <dbReference type="NCBI Taxonomy" id="112090"/>
    <lineage>
        <taxon>Eukaryota</taxon>
        <taxon>Sar</taxon>
        <taxon>Stramenopiles</taxon>
        <taxon>Oomycota</taxon>
        <taxon>Saprolegniomycetes</taxon>
        <taxon>Saprolegniales</taxon>
        <taxon>Verrucalvaceae</taxon>
        <taxon>Aphanomyces</taxon>
    </lineage>
</organism>
<dbReference type="SUPFAM" id="SSF111331">
    <property type="entry name" value="NAD kinase/diacylglycerol kinase-like"/>
    <property type="match status" value="1"/>
</dbReference>
<protein>
    <submittedName>
        <fullName evidence="9">Uncharacterized protein</fullName>
    </submittedName>
</protein>
<feature type="compositionally biased region" description="Acidic residues" evidence="8">
    <location>
        <begin position="136"/>
        <end position="145"/>
    </location>
</feature>
<name>W4FZX5_APHAT</name>
<dbReference type="HAMAP" id="MF_00361">
    <property type="entry name" value="NAD_kinase"/>
    <property type="match status" value="1"/>
</dbReference>
<keyword evidence="4" id="KW-0418">Kinase</keyword>
<dbReference type="InterPro" id="IPR016064">
    <property type="entry name" value="NAD/diacylglycerol_kinase_sf"/>
</dbReference>
<dbReference type="PANTHER" id="PTHR20275">
    <property type="entry name" value="NAD KINASE"/>
    <property type="match status" value="1"/>
</dbReference>